<dbReference type="EMBL" id="CP051169">
    <property type="protein sequence ID" value="QOK96579.1"/>
    <property type="molecule type" value="Genomic_DNA"/>
</dbReference>
<proteinExistence type="predicted"/>
<sequence length="166" mass="18572">MLEIEGDLLAGLDQLEGDIEAHVMRSVAHAGAVVFYDEARALVPVYRGPEKEGVRPGQLRDAIYRAYADDRSTEGHAYYRVTWNAKKAPHGFLIENGHWLVRKRGGKKERIRWVPAQSFIRRAFDRAPAAVAAMQDRAREKVAQVLRRTVVDDFGNEVMVGGGDDG</sequence>
<accession>A0AA92K1E6</accession>
<gene>
    <name evidence="1" type="ORF">HF909_09105</name>
</gene>
<evidence type="ECO:0000313" key="1">
    <source>
        <dbReference type="EMBL" id="QOK96579.1"/>
    </source>
</evidence>
<protein>
    <submittedName>
        <fullName evidence="1">HK97 gp10 family phage protein</fullName>
    </submittedName>
</protein>
<dbReference type="AlphaFoldDB" id="A0AA92K1E6"/>
<organism evidence="1 2">
    <name type="scientific">Ralstonia solanacearum</name>
    <name type="common">Pseudomonas solanacearum</name>
    <dbReference type="NCBI Taxonomy" id="305"/>
    <lineage>
        <taxon>Bacteria</taxon>
        <taxon>Pseudomonadati</taxon>
        <taxon>Pseudomonadota</taxon>
        <taxon>Betaproteobacteria</taxon>
        <taxon>Burkholderiales</taxon>
        <taxon>Burkholderiaceae</taxon>
        <taxon>Ralstonia</taxon>
        <taxon>Ralstonia solanacearum species complex</taxon>
    </lineage>
</organism>
<reference evidence="2" key="1">
    <citation type="submission" date="2020-04" db="EMBL/GenBank/DDBJ databases">
        <title>Ralstonia solanacearum UW576, UW763, UW773, and UW774.</title>
        <authorList>
            <person name="Steidl O."/>
            <person name="Truchon A."/>
            <person name="Allen C."/>
        </authorList>
    </citation>
    <scope>NUCLEOTIDE SEQUENCE [LARGE SCALE GENOMIC DNA]</scope>
    <source>
        <strain evidence="2">UW774</strain>
    </source>
</reference>
<dbReference type="Proteomes" id="UP000593970">
    <property type="component" value="Chromosome"/>
</dbReference>
<evidence type="ECO:0000313" key="2">
    <source>
        <dbReference type="Proteomes" id="UP000593970"/>
    </source>
</evidence>
<name>A0AA92K1E6_RALSL</name>